<accession>A0ABV5J4Z0</accession>
<proteinExistence type="predicted"/>
<keyword evidence="1" id="KW-0812">Transmembrane</keyword>
<dbReference type="SUPFAM" id="SSF48452">
    <property type="entry name" value="TPR-like"/>
    <property type="match status" value="1"/>
</dbReference>
<evidence type="ECO:0000313" key="2">
    <source>
        <dbReference type="EMBL" id="MFB9211368.1"/>
    </source>
</evidence>
<keyword evidence="1" id="KW-0472">Membrane</keyword>
<evidence type="ECO:0008006" key="4">
    <source>
        <dbReference type="Google" id="ProtNLM"/>
    </source>
</evidence>
<feature type="transmembrane region" description="Helical" evidence="1">
    <location>
        <begin position="132"/>
        <end position="150"/>
    </location>
</feature>
<gene>
    <name evidence="2" type="ORF">ACFFUR_06095</name>
</gene>
<reference evidence="2 3" key="1">
    <citation type="submission" date="2024-09" db="EMBL/GenBank/DDBJ databases">
        <authorList>
            <person name="Sun Q."/>
            <person name="Mori K."/>
        </authorList>
    </citation>
    <scope>NUCLEOTIDE SEQUENCE [LARGE SCALE GENOMIC DNA]</scope>
    <source>
        <strain evidence="2 3">CECT 7682</strain>
    </source>
</reference>
<dbReference type="InterPro" id="IPR011990">
    <property type="entry name" value="TPR-like_helical_dom_sf"/>
</dbReference>
<organism evidence="2 3">
    <name type="scientific">Echinicola jeungdonensis</name>
    <dbReference type="NCBI Taxonomy" id="709343"/>
    <lineage>
        <taxon>Bacteria</taxon>
        <taxon>Pseudomonadati</taxon>
        <taxon>Bacteroidota</taxon>
        <taxon>Cytophagia</taxon>
        <taxon>Cytophagales</taxon>
        <taxon>Cyclobacteriaceae</taxon>
        <taxon>Echinicola</taxon>
    </lineage>
</organism>
<evidence type="ECO:0000313" key="3">
    <source>
        <dbReference type="Proteomes" id="UP001589654"/>
    </source>
</evidence>
<dbReference type="RefSeq" id="WP_290248056.1">
    <property type="nucleotide sequence ID" value="NZ_JAUFQT010000001.1"/>
</dbReference>
<feature type="transmembrane region" description="Helical" evidence="1">
    <location>
        <begin position="159"/>
        <end position="177"/>
    </location>
</feature>
<dbReference type="EMBL" id="JBHMEW010000047">
    <property type="protein sequence ID" value="MFB9211368.1"/>
    <property type="molecule type" value="Genomic_DNA"/>
</dbReference>
<name>A0ABV5J4Z0_9BACT</name>
<protein>
    <recommendedName>
        <fullName evidence="4">SH3 domain-containing protein</fullName>
    </recommendedName>
</protein>
<keyword evidence="3" id="KW-1185">Reference proteome</keyword>
<keyword evidence="1" id="KW-1133">Transmembrane helix</keyword>
<sequence>MQNINRIFIVNFIIFFILFLQSVNCQADSEKLIFADSLFKTGSFKEAYQEYQNILQEDNSYSPAMLLRMAYIAEGMGQFNEATFYLSKYYDYNPNSKIISKIKSLTSQSELKGYEVSDRAQFFKILTNNQQTITGVLALLLVLSLILNLSRKNQDQPKYYIPIMILLILVFLSNNFLESPKKGVIKGNPTVIMDQPTAGGNLIKKVGPGHRVTIDGSTDIWYHIKWDGKKAYVKKDKVAEI</sequence>
<dbReference type="Gene3D" id="2.30.30.40">
    <property type="entry name" value="SH3 Domains"/>
    <property type="match status" value="1"/>
</dbReference>
<evidence type="ECO:0000256" key="1">
    <source>
        <dbReference type="SAM" id="Phobius"/>
    </source>
</evidence>
<comment type="caution">
    <text evidence="2">The sequence shown here is derived from an EMBL/GenBank/DDBJ whole genome shotgun (WGS) entry which is preliminary data.</text>
</comment>
<dbReference type="Gene3D" id="1.25.40.10">
    <property type="entry name" value="Tetratricopeptide repeat domain"/>
    <property type="match status" value="1"/>
</dbReference>
<dbReference type="Proteomes" id="UP001589654">
    <property type="component" value="Unassembled WGS sequence"/>
</dbReference>